<keyword evidence="6" id="KW-1185">Reference proteome</keyword>
<evidence type="ECO:0000256" key="1">
    <source>
        <dbReference type="ARBA" id="ARBA00006611"/>
    </source>
</evidence>
<dbReference type="RefSeq" id="WP_390193686.1">
    <property type="nucleotide sequence ID" value="NZ_JBHMEP010000003.1"/>
</dbReference>
<keyword evidence="2" id="KW-0547">Nucleotide-binding</keyword>
<dbReference type="Proteomes" id="UP001589645">
    <property type="component" value="Unassembled WGS sequence"/>
</dbReference>
<dbReference type="CDD" id="cd01129">
    <property type="entry name" value="PulE-GspE-like"/>
    <property type="match status" value="1"/>
</dbReference>
<comment type="caution">
    <text evidence="5">The sequence shown here is derived from an EMBL/GenBank/DDBJ whole genome shotgun (WGS) entry which is preliminary data.</text>
</comment>
<dbReference type="Gene3D" id="3.40.50.300">
    <property type="entry name" value="P-loop containing nucleotide triphosphate hydrolases"/>
    <property type="match status" value="1"/>
</dbReference>
<protein>
    <submittedName>
        <fullName evidence="5">GspE/PulE family protein</fullName>
    </submittedName>
</protein>
<dbReference type="PROSITE" id="PS00662">
    <property type="entry name" value="T2SP_E"/>
    <property type="match status" value="1"/>
</dbReference>
<dbReference type="Pfam" id="PF05157">
    <property type="entry name" value="MshEN"/>
    <property type="match status" value="1"/>
</dbReference>
<accession>A0ABV5HP08</accession>
<comment type="similarity">
    <text evidence="1">Belongs to the GSP E family.</text>
</comment>
<dbReference type="SUPFAM" id="SSF160246">
    <property type="entry name" value="EspE N-terminal domain-like"/>
    <property type="match status" value="1"/>
</dbReference>
<dbReference type="InterPro" id="IPR037257">
    <property type="entry name" value="T2SS_E_N_sf"/>
</dbReference>
<reference evidence="5 6" key="1">
    <citation type="submission" date="2024-09" db="EMBL/GenBank/DDBJ databases">
        <authorList>
            <person name="Sun Q."/>
            <person name="Mori K."/>
        </authorList>
    </citation>
    <scope>NUCLEOTIDE SEQUENCE [LARGE SCALE GENOMIC DNA]</scope>
    <source>
        <strain evidence="5 6">CECT 8064</strain>
    </source>
</reference>
<sequence length="546" mass="60957">MKAVLIDLLRQANWLTEQQCAQIEIQGTPDLKTLVTEIGVNAQQLCQFLSHQLGISVVSLSDYDYLKLCRELNQGKLWHDYQALPIERHLQHLTIAVADPTTDQLEEMLRFHCGCNIELVLCNGVELIGALQYLYGFGSQTPPFAIHESTPQAHTPSKDSLDNEPDHQHATISQYIDDLFTQAQRRQASDIHLEPFEHHYRIRLRCDGLLNVIDQPDIQLGRRIIGRIKILAKLDIAEQRLPQDGRLQMMLNQGLELDMRVSTLPTLWGEKVVLRVVDKNAADLDLTKLGLTPAQQHHYVTALNKPQGLILVTGPTGSGKTVTLYSGLKHLNRTDLNIASAEDPIEIQLDGINQVQINTGIGFHFAHALRAFLRQDPDVLMVGEIRDQETADIAVKAAQTGHLVLATLHTQSASESIIRLSQIGVEMFNLASSINLIIAQRLVRKLCTHCKQPAVTESGDNNAQHSSFTADPNGCSHCYRGYQGRVGIYELMPIDRELALAIAQSQPIEHIQHLAEQKGMQTLQQSATLVYQQGNTSYAEIQRVLS</sequence>
<dbReference type="Pfam" id="PF00437">
    <property type="entry name" value="T2SSE"/>
    <property type="match status" value="1"/>
</dbReference>
<gene>
    <name evidence="5" type="ORF">ACFFUV_13555</name>
</gene>
<feature type="domain" description="Bacterial type II secretion system protein E" evidence="4">
    <location>
        <begin position="373"/>
        <end position="387"/>
    </location>
</feature>
<evidence type="ECO:0000256" key="2">
    <source>
        <dbReference type="ARBA" id="ARBA00022741"/>
    </source>
</evidence>
<dbReference type="InterPro" id="IPR027417">
    <property type="entry name" value="P-loop_NTPase"/>
</dbReference>
<dbReference type="Gene3D" id="3.30.450.90">
    <property type="match status" value="1"/>
</dbReference>
<keyword evidence="3" id="KW-0067">ATP-binding</keyword>
<dbReference type="PANTHER" id="PTHR30258:SF1">
    <property type="entry name" value="PROTEIN TRANSPORT PROTEIN HOFB HOMOLOG"/>
    <property type="match status" value="1"/>
</dbReference>
<name>A0ABV5HP08_9VIBR</name>
<evidence type="ECO:0000313" key="5">
    <source>
        <dbReference type="EMBL" id="MFB9135993.1"/>
    </source>
</evidence>
<dbReference type="SUPFAM" id="SSF52540">
    <property type="entry name" value="P-loop containing nucleoside triphosphate hydrolases"/>
    <property type="match status" value="1"/>
</dbReference>
<evidence type="ECO:0000256" key="3">
    <source>
        <dbReference type="ARBA" id="ARBA00022840"/>
    </source>
</evidence>
<dbReference type="Gene3D" id="3.30.300.160">
    <property type="entry name" value="Type II secretion system, protein E, N-terminal domain"/>
    <property type="match status" value="1"/>
</dbReference>
<dbReference type="InterPro" id="IPR001482">
    <property type="entry name" value="T2SS/T4SS_dom"/>
</dbReference>
<dbReference type="PANTHER" id="PTHR30258">
    <property type="entry name" value="TYPE II SECRETION SYSTEM PROTEIN GSPE-RELATED"/>
    <property type="match status" value="1"/>
</dbReference>
<proteinExistence type="inferred from homology"/>
<evidence type="ECO:0000259" key="4">
    <source>
        <dbReference type="PROSITE" id="PS00662"/>
    </source>
</evidence>
<organism evidence="5 6">
    <name type="scientific">Vibrio olivae</name>
    <dbReference type="NCBI Taxonomy" id="1243002"/>
    <lineage>
        <taxon>Bacteria</taxon>
        <taxon>Pseudomonadati</taxon>
        <taxon>Pseudomonadota</taxon>
        <taxon>Gammaproteobacteria</taxon>
        <taxon>Vibrionales</taxon>
        <taxon>Vibrionaceae</taxon>
        <taxon>Vibrio</taxon>
    </lineage>
</organism>
<dbReference type="InterPro" id="IPR007831">
    <property type="entry name" value="T2SS_GspE_N"/>
</dbReference>
<evidence type="ECO:0000313" key="6">
    <source>
        <dbReference type="Proteomes" id="UP001589645"/>
    </source>
</evidence>
<dbReference type="EMBL" id="JBHMEP010000003">
    <property type="protein sequence ID" value="MFB9135993.1"/>
    <property type="molecule type" value="Genomic_DNA"/>
</dbReference>